<name>R4YQD6_OLEAN</name>
<dbReference type="STRING" id="698738.OLEAN_C31310"/>
<dbReference type="AlphaFoldDB" id="R4YQD6"/>
<dbReference type="GO" id="GO:0022857">
    <property type="term" value="F:transmembrane transporter activity"/>
    <property type="evidence" value="ECO:0007669"/>
    <property type="project" value="InterPro"/>
</dbReference>
<sequence length="317" mass="35778">MAFRVLPLYLYAFIGLLVALPSASQSQEPIKIITNNWTSQIVLSEITGHIFQSMGSSVEYLPSSISDQWGALAHGAAHVQIEIWEGTMSDQFNRLVADGKIIDAGSHYATTREDWWYPKYVEELCPGLPDWKALKACTAIFKRPSSRGEGVYFAAPWEKPDEARIRALGLNFQVRTLPNGDALWAELTKSYAAKQPIVLFNWTPNWVESRYEGAFVEFPKHSAACETDPSWGINKQFVYDCGNPRDGWLKKAATVSFKQDYECAFSTLKSIRFNNQQIASIAALVDVEKMSFQAAAEQWLNSNTSLWQSWIPQECKQ</sequence>
<dbReference type="KEGG" id="oai:OLEAN_C31310"/>
<dbReference type="InterPro" id="IPR007210">
    <property type="entry name" value="ABC_Gly_betaine_transp_sub-bd"/>
</dbReference>
<evidence type="ECO:0000259" key="1">
    <source>
        <dbReference type="Pfam" id="PF04069"/>
    </source>
</evidence>
<dbReference type="HOGENOM" id="CLU_072064_0_0_6"/>
<dbReference type="Proteomes" id="UP000032749">
    <property type="component" value="Chromosome"/>
</dbReference>
<proteinExistence type="predicted"/>
<protein>
    <submittedName>
        <fullName evidence="2">Putative glycine betaine/proline transport system substrate-binding protein</fullName>
    </submittedName>
</protein>
<feature type="domain" description="ABC-type glycine betaine transport system substrate-binding" evidence="1">
    <location>
        <begin position="29"/>
        <end position="301"/>
    </location>
</feature>
<dbReference type="CDD" id="cd13643">
    <property type="entry name" value="PBP2_BCP_2"/>
    <property type="match status" value="1"/>
</dbReference>
<dbReference type="SUPFAM" id="SSF53850">
    <property type="entry name" value="Periplasmic binding protein-like II"/>
    <property type="match status" value="1"/>
</dbReference>
<dbReference type="Pfam" id="PF04069">
    <property type="entry name" value="OpuAC"/>
    <property type="match status" value="1"/>
</dbReference>
<dbReference type="GO" id="GO:0043190">
    <property type="term" value="C:ATP-binding cassette (ABC) transporter complex"/>
    <property type="evidence" value="ECO:0007669"/>
    <property type="project" value="InterPro"/>
</dbReference>
<organism evidence="2 3">
    <name type="scientific">Oleispira antarctica RB-8</name>
    <dbReference type="NCBI Taxonomy" id="698738"/>
    <lineage>
        <taxon>Bacteria</taxon>
        <taxon>Pseudomonadati</taxon>
        <taxon>Pseudomonadota</taxon>
        <taxon>Gammaproteobacteria</taxon>
        <taxon>Oceanospirillales</taxon>
        <taxon>Oceanospirillaceae</taxon>
        <taxon>Oleispira</taxon>
    </lineage>
</organism>
<dbReference type="EMBL" id="FO203512">
    <property type="protein sequence ID" value="CCK77307.1"/>
    <property type="molecule type" value="Genomic_DNA"/>
</dbReference>
<keyword evidence="3" id="KW-1185">Reference proteome</keyword>
<evidence type="ECO:0000313" key="2">
    <source>
        <dbReference type="EMBL" id="CCK77307.1"/>
    </source>
</evidence>
<dbReference type="PATRIC" id="fig|698738.3.peg.3254"/>
<reference evidence="2 3" key="1">
    <citation type="journal article" date="2013" name="Nat. Commun.">
        <title>Genome sequence and functional genomic analysis of the oil-degrading bacterium Oleispira antarctica.</title>
        <authorList>
            <person name="Kube M."/>
            <person name="Chernikova T.N."/>
            <person name="Al-Ramahi Y."/>
            <person name="Beloqui A."/>
            <person name="Lopez-Cortez N."/>
            <person name="Guazzaroni M.E."/>
            <person name="Heipieper H.J."/>
            <person name="Klages S."/>
            <person name="Kotsyurbenko O.R."/>
            <person name="Langer I."/>
            <person name="Nechitaylo T.Y."/>
            <person name="Lunsdorf H."/>
            <person name="Fernandez M."/>
            <person name="Juarez S."/>
            <person name="Ciordia S."/>
            <person name="Singer A."/>
            <person name="Kagan O."/>
            <person name="Egorova O."/>
            <person name="Petit P.A."/>
            <person name="Stogios P."/>
            <person name="Kim Y."/>
            <person name="Tchigvintsev A."/>
            <person name="Flick R."/>
            <person name="Denaro R."/>
            <person name="Genovese M."/>
            <person name="Albar J.P."/>
            <person name="Reva O.N."/>
            <person name="Martinez-Gomariz M."/>
            <person name="Tran H."/>
            <person name="Ferrer M."/>
            <person name="Savchenko A."/>
            <person name="Yakunin A.F."/>
            <person name="Yakimov M.M."/>
            <person name="Golyshina O.V."/>
            <person name="Reinhardt R."/>
            <person name="Golyshin P.N."/>
        </authorList>
    </citation>
    <scope>NUCLEOTIDE SEQUENCE [LARGE SCALE GENOMIC DNA]</scope>
</reference>
<gene>
    <name evidence="2" type="ORF">OLEAN_C31310</name>
</gene>
<accession>R4YQD6</accession>
<dbReference type="OrthoDB" id="7805658at2"/>
<dbReference type="Gene3D" id="3.40.190.100">
    <property type="entry name" value="Glycine betaine-binding periplasmic protein, domain 2"/>
    <property type="match status" value="1"/>
</dbReference>
<dbReference type="Gene3D" id="3.40.190.10">
    <property type="entry name" value="Periplasmic binding protein-like II"/>
    <property type="match status" value="1"/>
</dbReference>
<evidence type="ECO:0000313" key="3">
    <source>
        <dbReference type="Proteomes" id="UP000032749"/>
    </source>
</evidence>